<dbReference type="GO" id="GO:0009279">
    <property type="term" value="C:cell outer membrane"/>
    <property type="evidence" value="ECO:0007669"/>
    <property type="project" value="UniProtKB-SubCell"/>
</dbReference>
<feature type="domain" description="OmpA-like" evidence="5">
    <location>
        <begin position="122"/>
        <end position="240"/>
    </location>
</feature>
<comment type="caution">
    <text evidence="6">The sequence shown here is derived from an EMBL/GenBank/DDBJ whole genome shotgun (WGS) entry which is preliminary data.</text>
</comment>
<dbReference type="PROSITE" id="PS51257">
    <property type="entry name" value="PROKAR_LIPOPROTEIN"/>
    <property type="match status" value="1"/>
</dbReference>
<dbReference type="RefSeq" id="WP_130417997.1">
    <property type="nucleotide sequence ID" value="NZ_SHKW01000001.1"/>
</dbReference>
<keyword evidence="3" id="KW-0998">Cell outer membrane</keyword>
<organism evidence="6 7">
    <name type="scientific">Edaphobacter modestus</name>
    <dbReference type="NCBI Taxonomy" id="388466"/>
    <lineage>
        <taxon>Bacteria</taxon>
        <taxon>Pseudomonadati</taxon>
        <taxon>Acidobacteriota</taxon>
        <taxon>Terriglobia</taxon>
        <taxon>Terriglobales</taxon>
        <taxon>Acidobacteriaceae</taxon>
        <taxon>Edaphobacter</taxon>
    </lineage>
</organism>
<dbReference type="Pfam" id="PF00691">
    <property type="entry name" value="OmpA"/>
    <property type="match status" value="1"/>
</dbReference>
<sequence length="246" mass="26239">MSSRTSFSLGQEIKIGSAGTVALASVLLLTFTIGCSSKNYVRSQTTPLIDKTNQLDAKTASDHRAIADTDERAQAGIAKAQGAASSADQHAMAAGQSADTAGQSAHEAYNRVDKLNGVIANLDNYKSVADVNVTFGFDKSVLTADDRKTLDDFAASLADKRNYILAVTGGTDTTGDANYNYNLSQRRADAVVNYLATKYNVPPHKFYLIGIGEDQQVASDNTASGRAKNRRVEVKLMSNMDQQASN</sequence>
<dbReference type="InterPro" id="IPR006665">
    <property type="entry name" value="OmpA-like"/>
</dbReference>
<accession>A0A4Q7YQV8</accession>
<evidence type="ECO:0000256" key="1">
    <source>
        <dbReference type="ARBA" id="ARBA00004442"/>
    </source>
</evidence>
<evidence type="ECO:0000256" key="4">
    <source>
        <dbReference type="PROSITE-ProRule" id="PRU00473"/>
    </source>
</evidence>
<dbReference type="Proteomes" id="UP000292958">
    <property type="component" value="Unassembled WGS sequence"/>
</dbReference>
<protein>
    <submittedName>
        <fullName evidence="6">Uncharacterized protein DUF3359</fullName>
    </submittedName>
</protein>
<dbReference type="CDD" id="cd07185">
    <property type="entry name" value="OmpA_C-like"/>
    <property type="match status" value="1"/>
</dbReference>
<dbReference type="PRINTS" id="PR01021">
    <property type="entry name" value="OMPADOMAIN"/>
</dbReference>
<evidence type="ECO:0000256" key="3">
    <source>
        <dbReference type="ARBA" id="ARBA00023237"/>
    </source>
</evidence>
<gene>
    <name evidence="6" type="ORF">BDD14_1243</name>
</gene>
<dbReference type="InterPro" id="IPR036737">
    <property type="entry name" value="OmpA-like_sf"/>
</dbReference>
<evidence type="ECO:0000259" key="5">
    <source>
        <dbReference type="PROSITE" id="PS51123"/>
    </source>
</evidence>
<comment type="subcellular location">
    <subcellularLocation>
        <location evidence="1">Cell outer membrane</location>
    </subcellularLocation>
</comment>
<dbReference type="InterPro" id="IPR050330">
    <property type="entry name" value="Bact_OuterMem_StrucFunc"/>
</dbReference>
<evidence type="ECO:0000256" key="2">
    <source>
        <dbReference type="ARBA" id="ARBA00023136"/>
    </source>
</evidence>
<keyword evidence="2 4" id="KW-0472">Membrane</keyword>
<reference evidence="6 7" key="1">
    <citation type="submission" date="2019-02" db="EMBL/GenBank/DDBJ databases">
        <title>Genomic Encyclopedia of Archaeal and Bacterial Type Strains, Phase II (KMG-II): from individual species to whole genera.</title>
        <authorList>
            <person name="Goeker M."/>
        </authorList>
    </citation>
    <scope>NUCLEOTIDE SEQUENCE [LARGE SCALE GENOMIC DNA]</scope>
    <source>
        <strain evidence="6 7">DSM 18101</strain>
    </source>
</reference>
<dbReference type="SUPFAM" id="SSF103088">
    <property type="entry name" value="OmpA-like"/>
    <property type="match status" value="1"/>
</dbReference>
<dbReference type="PROSITE" id="PS51123">
    <property type="entry name" value="OMPA_2"/>
    <property type="match status" value="1"/>
</dbReference>
<evidence type="ECO:0000313" key="6">
    <source>
        <dbReference type="EMBL" id="RZU39848.1"/>
    </source>
</evidence>
<dbReference type="PANTHER" id="PTHR30329">
    <property type="entry name" value="STATOR ELEMENT OF FLAGELLAR MOTOR COMPLEX"/>
    <property type="match status" value="1"/>
</dbReference>
<keyword evidence="7" id="KW-1185">Reference proteome</keyword>
<dbReference type="InterPro" id="IPR006664">
    <property type="entry name" value="OMP_bac"/>
</dbReference>
<dbReference type="OrthoDB" id="5525824at2"/>
<proteinExistence type="predicted"/>
<dbReference type="PANTHER" id="PTHR30329:SF21">
    <property type="entry name" value="LIPOPROTEIN YIAD-RELATED"/>
    <property type="match status" value="1"/>
</dbReference>
<dbReference type="EMBL" id="SHKW01000001">
    <property type="protein sequence ID" value="RZU39848.1"/>
    <property type="molecule type" value="Genomic_DNA"/>
</dbReference>
<dbReference type="AlphaFoldDB" id="A0A4Q7YQV8"/>
<evidence type="ECO:0000313" key="7">
    <source>
        <dbReference type="Proteomes" id="UP000292958"/>
    </source>
</evidence>
<name>A0A4Q7YQV8_9BACT</name>
<dbReference type="Gene3D" id="3.30.1330.60">
    <property type="entry name" value="OmpA-like domain"/>
    <property type="match status" value="1"/>
</dbReference>